<comment type="caution">
    <text evidence="1">The sequence shown here is derived from an EMBL/GenBank/DDBJ whole genome shotgun (WGS) entry which is preliminary data.</text>
</comment>
<accession>A0ABW2UFE4</accession>
<dbReference type="InterPro" id="IPR046674">
    <property type="entry name" value="DUF6544"/>
</dbReference>
<dbReference type="RefSeq" id="WP_380206889.1">
    <property type="nucleotide sequence ID" value="NZ_JBHTEK010000005.1"/>
</dbReference>
<dbReference type="EMBL" id="JBHTEK010000005">
    <property type="protein sequence ID" value="MFC7671028.1"/>
    <property type="molecule type" value="Genomic_DNA"/>
</dbReference>
<evidence type="ECO:0000313" key="1">
    <source>
        <dbReference type="EMBL" id="MFC7671028.1"/>
    </source>
</evidence>
<proteinExistence type="predicted"/>
<evidence type="ECO:0000313" key="2">
    <source>
        <dbReference type="Proteomes" id="UP001596513"/>
    </source>
</evidence>
<gene>
    <name evidence="1" type="ORF">ACFQT0_29270</name>
</gene>
<dbReference type="Pfam" id="PF20181">
    <property type="entry name" value="DUF6544"/>
    <property type="match status" value="1"/>
</dbReference>
<organism evidence="1 2">
    <name type="scientific">Hymenobacter humi</name>
    <dbReference type="NCBI Taxonomy" id="1411620"/>
    <lineage>
        <taxon>Bacteria</taxon>
        <taxon>Pseudomonadati</taxon>
        <taxon>Bacteroidota</taxon>
        <taxon>Cytophagia</taxon>
        <taxon>Cytophagales</taxon>
        <taxon>Hymenobacteraceae</taxon>
        <taxon>Hymenobacter</taxon>
    </lineage>
</organism>
<protein>
    <submittedName>
        <fullName evidence="1">DUF6544 family protein</fullName>
    </submittedName>
</protein>
<reference evidence="2" key="1">
    <citation type="journal article" date="2019" name="Int. J. Syst. Evol. Microbiol.">
        <title>The Global Catalogue of Microorganisms (GCM) 10K type strain sequencing project: providing services to taxonomists for standard genome sequencing and annotation.</title>
        <authorList>
            <consortium name="The Broad Institute Genomics Platform"/>
            <consortium name="The Broad Institute Genome Sequencing Center for Infectious Disease"/>
            <person name="Wu L."/>
            <person name="Ma J."/>
        </authorList>
    </citation>
    <scope>NUCLEOTIDE SEQUENCE [LARGE SCALE GENOMIC DNA]</scope>
    <source>
        <strain evidence="2">JCM 19635</strain>
    </source>
</reference>
<name>A0ABW2UFE4_9BACT</name>
<dbReference type="Proteomes" id="UP001596513">
    <property type="component" value="Unassembled WGS sequence"/>
</dbReference>
<keyword evidence="2" id="KW-1185">Reference proteome</keyword>
<sequence>MNYQKPWVVAWAAFAAAVAAFVMARARAARQLREDVVRLFVQADADTSSIYHEAQLVGLPAPVQGYFHHVLCDGQPYLRGLRLQHAGQFRTGMEKDWVDIKGEEYMTADPPGFIWQGTTRQFTARDEYVAGRGRLEVRLLGALPVLVAHGPTYDKGELLRWLGESVWMPTALLPGPRVRWDAADEHTARLTLTLAGQTVSYLVRFNEQHEIEQIETQRYQAEGRLLPWVGRLSDYQMVQGVRVPMQLEGSWVIDSQSKPYARFVVQELAYDQPSPF</sequence>